<reference evidence="2" key="1">
    <citation type="submission" date="2021-01" db="EMBL/GenBank/DDBJ databases">
        <authorList>
            <person name="Corre E."/>
            <person name="Pelletier E."/>
            <person name="Niang G."/>
            <person name="Scheremetjew M."/>
            <person name="Finn R."/>
            <person name="Kale V."/>
            <person name="Holt S."/>
            <person name="Cochrane G."/>
            <person name="Meng A."/>
            <person name="Brown T."/>
            <person name="Cohen L."/>
        </authorList>
    </citation>
    <scope>NUCLEOTIDE SEQUENCE</scope>
    <source>
        <strain evidence="2">Clade-D-RCC1621</strain>
    </source>
</reference>
<name>A0A7S0Z9B5_9CHLO</name>
<gene>
    <name evidence="2" type="ORF">OMED0930_LOCUS5864</name>
</gene>
<accession>A0A7S0Z9B5</accession>
<feature type="region of interest" description="Disordered" evidence="1">
    <location>
        <begin position="1"/>
        <end position="40"/>
    </location>
</feature>
<dbReference type="SUPFAM" id="SSF103511">
    <property type="entry name" value="Chlorophyll a-b binding protein"/>
    <property type="match status" value="1"/>
</dbReference>
<proteinExistence type="predicted"/>
<protein>
    <submittedName>
        <fullName evidence="2">Uncharacterized protein</fullName>
    </submittedName>
</protein>
<feature type="region of interest" description="Disordered" evidence="1">
    <location>
        <begin position="58"/>
        <end position="78"/>
    </location>
</feature>
<organism evidence="2">
    <name type="scientific">Ostreococcus mediterraneus</name>
    <dbReference type="NCBI Taxonomy" id="1486918"/>
    <lineage>
        <taxon>Eukaryota</taxon>
        <taxon>Viridiplantae</taxon>
        <taxon>Chlorophyta</taxon>
        <taxon>Mamiellophyceae</taxon>
        <taxon>Mamiellales</taxon>
        <taxon>Bathycoccaceae</taxon>
        <taxon>Ostreococcus</taxon>
    </lineage>
</organism>
<dbReference type="AlphaFoldDB" id="A0A7S0Z9B5"/>
<evidence type="ECO:0000256" key="1">
    <source>
        <dbReference type="SAM" id="MobiDB-lite"/>
    </source>
</evidence>
<dbReference type="GO" id="GO:0009507">
    <property type="term" value="C:chloroplast"/>
    <property type="evidence" value="ECO:0007669"/>
    <property type="project" value="UniProtKB-SubCell"/>
</dbReference>
<dbReference type="EMBL" id="HBFO01008270">
    <property type="protein sequence ID" value="CAD8814747.1"/>
    <property type="molecule type" value="Transcribed_RNA"/>
</dbReference>
<feature type="compositionally biased region" description="Low complexity" evidence="1">
    <location>
        <begin position="65"/>
        <end position="78"/>
    </location>
</feature>
<sequence>MATAHAMATMTSTARARASVSASSTHRATATNASTMSTPCVRHHSSYPIIRRRRTVARAADDAETATATTTGSADTTAEAPRAAALDWRYETIAGRCAMAGYAVGASREVTEQLSYADQVFAHAFGTVVVCGAIAWASVKPFEFNPQEYDADPRSLDGKKGMSGFLAMEALNFNVDVERLNGRACMVGIVGTMLVEAVCGCTIF</sequence>
<evidence type="ECO:0000313" key="2">
    <source>
        <dbReference type="EMBL" id="CAD8814747.1"/>
    </source>
</evidence>
<feature type="compositionally biased region" description="Low complexity" evidence="1">
    <location>
        <begin position="1"/>
        <end position="35"/>
    </location>
</feature>